<evidence type="ECO:0000313" key="1">
    <source>
        <dbReference type="EnsemblMetazoa" id="GAUT004869-PA"/>
    </source>
</evidence>
<reference evidence="1" key="1">
    <citation type="submission" date="2020-05" db="UniProtKB">
        <authorList>
            <consortium name="EnsemblMetazoa"/>
        </authorList>
    </citation>
    <scope>IDENTIFICATION</scope>
    <source>
        <strain evidence="1">TTRI</strain>
    </source>
</reference>
<accession>A0A1A9UHA8</accession>
<dbReference type="AlphaFoldDB" id="A0A1A9UHA8"/>
<name>A0A1A9UHA8_GLOAU</name>
<organism evidence="1 2">
    <name type="scientific">Glossina austeni</name>
    <name type="common">Savannah tsetse fly</name>
    <dbReference type="NCBI Taxonomy" id="7395"/>
    <lineage>
        <taxon>Eukaryota</taxon>
        <taxon>Metazoa</taxon>
        <taxon>Ecdysozoa</taxon>
        <taxon>Arthropoda</taxon>
        <taxon>Hexapoda</taxon>
        <taxon>Insecta</taxon>
        <taxon>Pterygota</taxon>
        <taxon>Neoptera</taxon>
        <taxon>Endopterygota</taxon>
        <taxon>Diptera</taxon>
        <taxon>Brachycera</taxon>
        <taxon>Muscomorpha</taxon>
        <taxon>Hippoboscoidea</taxon>
        <taxon>Glossinidae</taxon>
        <taxon>Glossina</taxon>
    </lineage>
</organism>
<evidence type="ECO:0000313" key="2">
    <source>
        <dbReference type="Proteomes" id="UP000078200"/>
    </source>
</evidence>
<sequence length="233" mass="26512">MRVSKAWKVLTELIDALNKLLAQINKIGHSMKTGIELSQLLDSKLNSITENEMALNKRNPRFKFDDMTFNYDGDELLDKLRSRNSILNGRKLRIVRSYVATKQGKAHHTAAVETDCALLPRMMAEGKLFMLREMSDIARCGFNKCCEISGYDVAHHCSTYTGRGGGIAFCIHQNLTEIFCRMVCRGYCVPPRQFAGTTFRALPVLMASNQQLITMMAYNIYNGWHIRSGYKRI</sequence>
<dbReference type="Proteomes" id="UP000078200">
    <property type="component" value="Unassembled WGS sequence"/>
</dbReference>
<dbReference type="EnsemblMetazoa" id="GAUT004869-RA">
    <property type="protein sequence ID" value="GAUT004869-PA"/>
    <property type="gene ID" value="GAUT004869"/>
</dbReference>
<dbReference type="VEuPathDB" id="VectorBase:GAUT004869"/>
<protein>
    <submittedName>
        <fullName evidence="1">Uncharacterized protein</fullName>
    </submittedName>
</protein>
<keyword evidence="2" id="KW-1185">Reference proteome</keyword>
<proteinExistence type="predicted"/>